<keyword evidence="18" id="KW-1185">Reference proteome</keyword>
<comment type="subcellular location">
    <subcellularLocation>
        <location evidence="1">Cell inner membrane</location>
        <topology evidence="1">Single-pass type II membrane protein</topology>
        <orientation evidence="1">Periplasmic side</orientation>
    </subcellularLocation>
</comment>
<evidence type="ECO:0000256" key="7">
    <source>
        <dbReference type="ARBA" id="ARBA00023136"/>
    </source>
</evidence>
<dbReference type="Gene3D" id="3.10.50.40">
    <property type="match status" value="1"/>
</dbReference>
<evidence type="ECO:0000256" key="13">
    <source>
        <dbReference type="ARBA" id="ARBA00042775"/>
    </source>
</evidence>
<dbReference type="InterPro" id="IPR052029">
    <property type="entry name" value="PpiD_chaperone"/>
</dbReference>
<dbReference type="SUPFAM" id="SSF109998">
    <property type="entry name" value="Triger factor/SurA peptide-binding domain-like"/>
    <property type="match status" value="1"/>
</dbReference>
<feature type="transmembrane region" description="Helical" evidence="15">
    <location>
        <begin position="12"/>
        <end position="31"/>
    </location>
</feature>
<dbReference type="Pfam" id="PF13145">
    <property type="entry name" value="Rotamase_2"/>
    <property type="match status" value="2"/>
</dbReference>
<dbReference type="OrthoDB" id="9768393at2"/>
<proteinExistence type="inferred from homology"/>
<evidence type="ECO:0000256" key="6">
    <source>
        <dbReference type="ARBA" id="ARBA00022989"/>
    </source>
</evidence>
<dbReference type="InterPro" id="IPR046357">
    <property type="entry name" value="PPIase_dom_sf"/>
</dbReference>
<evidence type="ECO:0000313" key="17">
    <source>
        <dbReference type="EMBL" id="SEA61086.1"/>
    </source>
</evidence>
<dbReference type="EMBL" id="FNQM01000007">
    <property type="protein sequence ID" value="SEA61086.1"/>
    <property type="molecule type" value="Genomic_DNA"/>
</dbReference>
<organism evidence="17 18">
    <name type="scientific">Rubrimonas cliftonensis</name>
    <dbReference type="NCBI Taxonomy" id="89524"/>
    <lineage>
        <taxon>Bacteria</taxon>
        <taxon>Pseudomonadati</taxon>
        <taxon>Pseudomonadota</taxon>
        <taxon>Alphaproteobacteria</taxon>
        <taxon>Rhodobacterales</taxon>
        <taxon>Paracoccaceae</taxon>
        <taxon>Rubrimonas</taxon>
    </lineage>
</organism>
<evidence type="ECO:0000256" key="10">
    <source>
        <dbReference type="ARBA" id="ARBA00031484"/>
    </source>
</evidence>
<evidence type="ECO:0000256" key="3">
    <source>
        <dbReference type="ARBA" id="ARBA00022475"/>
    </source>
</evidence>
<name>A0A1H4CKW6_9RHOB</name>
<keyword evidence="14 17" id="KW-0413">Isomerase</keyword>
<evidence type="ECO:0000256" key="5">
    <source>
        <dbReference type="ARBA" id="ARBA00022692"/>
    </source>
</evidence>
<evidence type="ECO:0000256" key="1">
    <source>
        <dbReference type="ARBA" id="ARBA00004382"/>
    </source>
</evidence>
<comment type="similarity">
    <text evidence="11">Belongs to the PpiD chaperone family.</text>
</comment>
<keyword evidence="7 15" id="KW-0472">Membrane</keyword>
<evidence type="ECO:0000259" key="16">
    <source>
        <dbReference type="PROSITE" id="PS50198"/>
    </source>
</evidence>
<dbReference type="Proteomes" id="UP000198703">
    <property type="component" value="Unassembled WGS sequence"/>
</dbReference>
<dbReference type="GO" id="GO:0005886">
    <property type="term" value="C:plasma membrane"/>
    <property type="evidence" value="ECO:0007669"/>
    <property type="project" value="UniProtKB-SubCell"/>
</dbReference>
<keyword evidence="14" id="KW-0697">Rotamase</keyword>
<evidence type="ECO:0000256" key="15">
    <source>
        <dbReference type="SAM" id="Phobius"/>
    </source>
</evidence>
<keyword evidence="6 15" id="KW-1133">Transmembrane helix</keyword>
<dbReference type="Pfam" id="PF13624">
    <property type="entry name" value="SurA_N_3"/>
    <property type="match status" value="1"/>
</dbReference>
<evidence type="ECO:0000313" key="18">
    <source>
        <dbReference type="Proteomes" id="UP000198703"/>
    </source>
</evidence>
<evidence type="ECO:0000256" key="14">
    <source>
        <dbReference type="PROSITE-ProRule" id="PRU00278"/>
    </source>
</evidence>
<evidence type="ECO:0000256" key="9">
    <source>
        <dbReference type="ARBA" id="ARBA00030642"/>
    </source>
</evidence>
<reference evidence="17 18" key="1">
    <citation type="submission" date="2016-10" db="EMBL/GenBank/DDBJ databases">
        <authorList>
            <person name="de Groot N.N."/>
        </authorList>
    </citation>
    <scope>NUCLEOTIDE SEQUENCE [LARGE SCALE GENOMIC DNA]</scope>
    <source>
        <strain evidence="17 18">DSM 15345</strain>
    </source>
</reference>
<evidence type="ECO:0000256" key="4">
    <source>
        <dbReference type="ARBA" id="ARBA00022519"/>
    </source>
</evidence>
<evidence type="ECO:0000256" key="8">
    <source>
        <dbReference type="ARBA" id="ARBA00023186"/>
    </source>
</evidence>
<keyword evidence="8" id="KW-0143">Chaperone</keyword>
<dbReference type="SUPFAM" id="SSF54534">
    <property type="entry name" value="FKBP-like"/>
    <property type="match status" value="1"/>
</dbReference>
<dbReference type="AlphaFoldDB" id="A0A1H4CKW6"/>
<dbReference type="RefSeq" id="WP_093254099.1">
    <property type="nucleotide sequence ID" value="NZ_FNQM01000007.1"/>
</dbReference>
<dbReference type="STRING" id="89524.SAMN05444370_107130"/>
<dbReference type="InterPro" id="IPR027304">
    <property type="entry name" value="Trigger_fact/SurA_dom_sf"/>
</dbReference>
<evidence type="ECO:0000256" key="12">
    <source>
        <dbReference type="ARBA" id="ARBA00040743"/>
    </source>
</evidence>
<protein>
    <recommendedName>
        <fullName evidence="2">Parvulin-like PPIase</fullName>
    </recommendedName>
    <alternativeName>
        <fullName evidence="9">Peptidyl-prolyl cis-trans isomerase plp</fullName>
    </alternativeName>
    <alternativeName>
        <fullName evidence="12">Periplasmic chaperone PpiD</fullName>
    </alternativeName>
    <alternativeName>
        <fullName evidence="13">Periplasmic folding chaperone</fullName>
    </alternativeName>
    <alternativeName>
        <fullName evidence="10">Rotamase plp</fullName>
    </alternativeName>
</protein>
<evidence type="ECO:0000256" key="11">
    <source>
        <dbReference type="ARBA" id="ARBA00038408"/>
    </source>
</evidence>
<dbReference type="GO" id="GO:0003755">
    <property type="term" value="F:peptidyl-prolyl cis-trans isomerase activity"/>
    <property type="evidence" value="ECO:0007669"/>
    <property type="project" value="UniProtKB-KW"/>
</dbReference>
<feature type="domain" description="PpiC" evidence="16">
    <location>
        <begin position="257"/>
        <end position="344"/>
    </location>
</feature>
<keyword evidence="5 15" id="KW-0812">Transmembrane</keyword>
<sequence>MLDLLRRGVRSWVAKVLLGLLVASFAVWGIGDIGGGFSTRVATVGDQAIEANLYARVMRNEQQRYGIDPADLRASGLDRFVLARMVREAALADAASRLGVSAPDEAIAREARQQPAFQVAGAFDAAQYQATVTRAYPSVGAYEQTVRETLAAAQIIGAAQAGATAPAPMTDAILRLREESRRFDAITLRRDALGLAPPEPDDAALQAHLDANAEAFEAPERRDVTWISIEPAALAGDIPESDLRAAYDAQLSRFSEPATRAIDQIVYDTSAEAEAAAERVRSGAADFDALLAEKRLTRADAALGPVRRDDLFDARGEAAFALEAPGVAGPAQTAGGFALLDVTRITPEDVTPFEAARSLLAEEIAAERGRPEADRMAEEVADLAAGGATLEEISAELGLPLGGDASLQAAGAPADLPGGPEGARALREEAFAASVGEERDLVRLPSGGYVLVRVNAVKPAVTPPLEAIRDAVAADWRRAWAVDALGEAAEAARARIAGGETLEGVADDLGLAIEPLGPMRRDDPDPRLGEDARAALFAAQPGAAAVSVAGASATVAVLREIIPPSDPAAREALARTLAASLAADQVDYLGRALEAEAGVSINQQALDAALAQIGA</sequence>
<dbReference type="InterPro" id="IPR000297">
    <property type="entry name" value="PPIase_PpiC"/>
</dbReference>
<evidence type="ECO:0000256" key="2">
    <source>
        <dbReference type="ARBA" id="ARBA00018370"/>
    </source>
</evidence>
<gene>
    <name evidence="17" type="ORF">SAMN05444370_107130</name>
</gene>
<dbReference type="PANTHER" id="PTHR47529:SF1">
    <property type="entry name" value="PERIPLASMIC CHAPERONE PPID"/>
    <property type="match status" value="1"/>
</dbReference>
<accession>A0A1H4CKW6</accession>
<keyword evidence="3" id="KW-1003">Cell membrane</keyword>
<dbReference type="PANTHER" id="PTHR47529">
    <property type="entry name" value="PEPTIDYL-PROLYL CIS-TRANS ISOMERASE D"/>
    <property type="match status" value="1"/>
</dbReference>
<keyword evidence="4" id="KW-0997">Cell inner membrane</keyword>
<dbReference type="PROSITE" id="PS50198">
    <property type="entry name" value="PPIC_PPIASE_2"/>
    <property type="match status" value="1"/>
</dbReference>